<evidence type="ECO:0000256" key="8">
    <source>
        <dbReference type="ARBA" id="ARBA00022782"/>
    </source>
</evidence>
<organism evidence="20">
    <name type="scientific">Thrips palmi</name>
    <name type="common">Melon thrips</name>
    <dbReference type="NCBI Taxonomy" id="161013"/>
    <lineage>
        <taxon>Eukaryota</taxon>
        <taxon>Metazoa</taxon>
        <taxon>Ecdysozoa</taxon>
        <taxon>Arthropoda</taxon>
        <taxon>Hexapoda</taxon>
        <taxon>Insecta</taxon>
        <taxon>Pterygota</taxon>
        <taxon>Neoptera</taxon>
        <taxon>Paraneoptera</taxon>
        <taxon>Thysanoptera</taxon>
        <taxon>Terebrantia</taxon>
        <taxon>Thripoidea</taxon>
        <taxon>Thripidae</taxon>
        <taxon>Thrips</taxon>
    </lineage>
</organism>
<dbReference type="InterPro" id="IPR001936">
    <property type="entry name" value="RasGAP_dom"/>
</dbReference>
<dbReference type="SUPFAM" id="SSF48350">
    <property type="entry name" value="GTPase activation domain, GAP"/>
    <property type="match status" value="1"/>
</dbReference>
<keyword evidence="19" id="KW-1185">Reference proteome</keyword>
<dbReference type="InterPro" id="IPR041019">
    <property type="entry name" value="TIG1_plexin"/>
</dbReference>
<dbReference type="Pfam" id="PF17960">
    <property type="entry name" value="TIG_plexin"/>
    <property type="match status" value="1"/>
</dbReference>
<dbReference type="Gene3D" id="3.10.20.90">
    <property type="entry name" value="Phosphatidylinositol 3-kinase Catalytic Subunit, Chain A, domain 1"/>
    <property type="match status" value="1"/>
</dbReference>
<dbReference type="InterPro" id="IPR013548">
    <property type="entry name" value="Plexin_cytoplasmic_RasGAP_dom"/>
</dbReference>
<dbReference type="InterPro" id="IPR002909">
    <property type="entry name" value="IPT_dom"/>
</dbReference>
<evidence type="ECO:0000256" key="9">
    <source>
        <dbReference type="ARBA" id="ARBA00022902"/>
    </source>
</evidence>
<dbReference type="FunFam" id="1.10.506.10:FF:000027">
    <property type="entry name" value="Plexin A, isoform B"/>
    <property type="match status" value="1"/>
</dbReference>
<dbReference type="FunFam" id="2.60.40.10:FF:000728">
    <property type="entry name" value="Plexin D1"/>
    <property type="match status" value="1"/>
</dbReference>
<evidence type="ECO:0000256" key="1">
    <source>
        <dbReference type="ARBA" id="ARBA00004251"/>
    </source>
</evidence>
<evidence type="ECO:0000256" key="14">
    <source>
        <dbReference type="ARBA" id="ARBA00023180"/>
    </source>
</evidence>
<dbReference type="Gene3D" id="2.60.40.10">
    <property type="entry name" value="Immunoglobulins"/>
    <property type="match status" value="6"/>
</dbReference>
<dbReference type="Pfam" id="PF20170">
    <property type="entry name" value="Plexin_RBD"/>
    <property type="match status" value="1"/>
</dbReference>
<evidence type="ECO:0000313" key="20">
    <source>
        <dbReference type="RefSeq" id="XP_034243304.1"/>
    </source>
</evidence>
<feature type="transmembrane region" description="Helical" evidence="16">
    <location>
        <begin position="1252"/>
        <end position="1274"/>
    </location>
</feature>
<dbReference type="GO" id="GO:0007162">
    <property type="term" value="P:negative regulation of cell adhesion"/>
    <property type="evidence" value="ECO:0007669"/>
    <property type="project" value="TreeGrafter"/>
</dbReference>
<name>A0A6P8ZP13_THRPL</name>
<dbReference type="GO" id="GO:0030334">
    <property type="term" value="P:regulation of cell migration"/>
    <property type="evidence" value="ECO:0007669"/>
    <property type="project" value="TreeGrafter"/>
</dbReference>
<dbReference type="GO" id="GO:0120025">
    <property type="term" value="C:plasma membrane bounded cell projection"/>
    <property type="evidence" value="ECO:0007669"/>
    <property type="project" value="UniProtKB-ARBA"/>
</dbReference>
<dbReference type="InterPro" id="IPR016201">
    <property type="entry name" value="PSI"/>
</dbReference>
<dbReference type="FunCoup" id="A0A6P8ZP13">
    <property type="interactions" value="6"/>
</dbReference>
<dbReference type="InterPro" id="IPR015943">
    <property type="entry name" value="WD40/YVTN_repeat-like_dom_sf"/>
</dbReference>
<dbReference type="GO" id="GO:0002116">
    <property type="term" value="C:semaphorin receptor complex"/>
    <property type="evidence" value="ECO:0007669"/>
    <property type="project" value="TreeGrafter"/>
</dbReference>
<keyword evidence="5 16" id="KW-0812">Transmembrane</keyword>
<dbReference type="CDD" id="cd12205">
    <property type="entry name" value="RasGAP_plexin"/>
    <property type="match status" value="1"/>
</dbReference>
<dbReference type="SMART" id="SM00630">
    <property type="entry name" value="Sema"/>
    <property type="match status" value="1"/>
</dbReference>
<feature type="domain" description="Ras-GAP" evidence="17">
    <location>
        <begin position="1652"/>
        <end position="1812"/>
    </location>
</feature>
<dbReference type="PROSITE" id="PS51004">
    <property type="entry name" value="SEMA"/>
    <property type="match status" value="1"/>
</dbReference>
<evidence type="ECO:0000256" key="15">
    <source>
        <dbReference type="PROSITE-ProRule" id="PRU00352"/>
    </source>
</evidence>
<dbReference type="Proteomes" id="UP000515158">
    <property type="component" value="Unplaced"/>
</dbReference>
<keyword evidence="13" id="KW-0675">Receptor</keyword>
<evidence type="ECO:0000256" key="7">
    <source>
        <dbReference type="ARBA" id="ARBA00022737"/>
    </source>
</evidence>
<dbReference type="SMART" id="SM00429">
    <property type="entry name" value="IPT"/>
    <property type="match status" value="4"/>
</dbReference>
<dbReference type="Pfam" id="PF18020">
    <property type="entry name" value="TIG_2"/>
    <property type="match status" value="1"/>
</dbReference>
<sequence length="1987" mass="220077">MVLDRVTGRLVVGGVNRLFQLDSSLRPLATVVTGPKPDSPACHASGCSSSDIATVLTDNVNKVLVLDPESRYLIVCGSLSQGSCEKYSASNISHAPEFFARAIAANDEHSSTYAFIGPERYNNWGTSNVLYVGTTFTNNGEYRHDVPAISSRRLHNLDFAELSFSKQSSLQIEVKYRDHFLVNYVYGFNASDYAYFVLVQKQSHLPEQEELGFVTRLARTCITDANYDSYTEVTLQCDARWTEDGKPVTAVYNLIQDAKVVPAGQHLAASMGLEPGDPVMIGVFSPSRSITAEPQARSAVCVYSLKDIEAKFNENIHMCFNGSRNYRNMNYISGLILDGMCPTAGTTGNIMNFCEVGLKISGVSPISSPSAVTVDNATLSSVTIGYTERHTVAFLGSLDGVVRKVLISGANQALDYESVPVDPGHPILPDTTLSPNGDFLYVLSSAKVSRMRVEHCGSFTNCSSCLEAKDPYCGWCSLEKRCTVRGACQKAAHSSPRWLSVGSGQQCIDFEQVLPDRIPVSQMTTVQLTIRTLPELPPMAKYKCVFGDADPIDAAVTPLGLSCPTPGVSSRPRIPEGRDHVLVPLAVRSSETNKDFVSRHFAYYDCSTHTTCSDCVRSQWACSWCVYENRCSHNTSACQRTVISGENNPAHLTHHGVNFCPRFKQPKEKILRPNNVAKEILLEVENLPHPQVGHTGFQCIVTIETSKMMVPAKVESGRYIVCDKTTYSYEANTGEYEATVSVVWNRNHHVDTTNIILYKCEILGSHRDHPDCSLCVTRNAKYQCSWCGNTCSYSQSCIHSAANECPKPRIDMIKPLSGPIEGGTLVTIEGSNLGLKEDDVRGKIRIGSTPCELTQYEVSVRIVCRTGRAERELSAPVIVGNDAGFTESTVSFSYKDIQISGLFPPMGPQSGGTQLAISGQYLNIGSTVQAWLDELPCHVNATQASSSRLTCITTRAPSARVIQRLTLKIDGANRTLSGYPFNYTVDPTILEIKPLRSFASGGRMITVHGTNLDTVQKPEMVVYLEGDPNPINRSVCYVLNTAQMECPSPPIDSRTLSEALRTRRSTVALPASSPTESATSTVSLVRSQVARRKQLRSLTGSSGTGKSPPQINLHIGFIMDDVESAVELGKHFPSVPSQLLYVEDPKFFQFPKDIKLYKGDTLVIEGENLNYASDESDVNVTIGTRQCNVTSLAQTQLVCSPPDTQPSGTDETGARTDSGLPLVVVRVGRSLRFPIGSLRYEVIKPYAFPPEAIAGIAAGTFFLVVLFAIVLVVYRRKSTQAEREYKRIQIQMDTLESNVRSECKQAFAELQTDMTDLTADLVSSGIPMLDHTNYILKVFFPGVIDHPILNEPKVRINGPRNNYDAAMLQFEQLIGNKCFILTFIETLEAQKSFNIRDKVNVASLLMVVLMNKMEYATDVLRSLLLRLIEKSVGTKHPQLMLRRTESVVEKMLTNWMALCMYGYLKDCAGSSLFLLYKAIKHQIEKGPVDTVIHDARYSLSEERLLREQIDHGTVIIHLVQEDPHYEKIPYQTYQTLHIVQDEVDDKIQCRVLDCDTISQVKSKILDALYKNTPFSLRPSIHEVDLEWRHGRGGHLTLQDEDLSTQSIGGWKKLNTLAHYGVKSSAIMSLIPRQNESFNNANCKQACHNCTGYFGNSLSPIIPCDLEQGANTKVFHLVKPVDDSHYLSNSKTGTVDRDRERTHKAIPEIFLTRLLSTKGTIQKFVDDFLTTILTANEMLPPAVKWLFDLLDEAARKHNISDPEVVHAWKSNSLPLRFWVNFIKNPDFIFDINKTPTVDSCLSVIAQTFMDACSTSEHRLGKDSPSNKLLFAKDIPNYRQMVSRFYSEVAELPQITDQEMSTAMQQLSATVSQASQFDTVSALKELYIYVTKYSDQVSAAMEAHSRAHAHAHSQATYALLHQYPHSTLASTSSAYMSQSNNSHPTMYAPSTSYGRSQNASCHPVLENDVLSHCDCPCGASDFRFQNQFD</sequence>
<evidence type="ECO:0000256" key="13">
    <source>
        <dbReference type="ARBA" id="ARBA00023170"/>
    </source>
</evidence>
<dbReference type="InterPro" id="IPR013783">
    <property type="entry name" value="Ig-like_fold"/>
</dbReference>
<evidence type="ECO:0000259" key="17">
    <source>
        <dbReference type="PROSITE" id="PS50018"/>
    </source>
</evidence>
<dbReference type="PANTHER" id="PTHR22625">
    <property type="entry name" value="PLEXIN"/>
    <property type="match status" value="1"/>
</dbReference>
<keyword evidence="11 16" id="KW-0472">Membrane</keyword>
<dbReference type="KEGG" id="tpal:117646466"/>
<dbReference type="InterPro" id="IPR008936">
    <property type="entry name" value="Rho_GTPase_activation_prot"/>
</dbReference>
<dbReference type="SUPFAM" id="SSF101912">
    <property type="entry name" value="Sema domain"/>
    <property type="match status" value="1"/>
</dbReference>
<dbReference type="CDD" id="cd01180">
    <property type="entry name" value="IPT_plexin_repeat1"/>
    <property type="match status" value="1"/>
</dbReference>
<dbReference type="Gene3D" id="1.10.506.10">
    <property type="entry name" value="GTPase Activation - p120gap, domain 1"/>
    <property type="match status" value="2"/>
</dbReference>
<dbReference type="InterPro" id="IPR002165">
    <property type="entry name" value="Plexin_repeat"/>
</dbReference>
<keyword evidence="12" id="KW-1015">Disulfide bond</keyword>
<keyword evidence="10 16" id="KW-1133">Transmembrane helix</keyword>
<gene>
    <name evidence="20" type="primary">LOC117646466</name>
</gene>
<dbReference type="SMART" id="SM00423">
    <property type="entry name" value="PSI"/>
    <property type="match status" value="3"/>
</dbReference>
<dbReference type="InterPro" id="IPR041362">
    <property type="entry name" value="TIG2_plexin"/>
</dbReference>
<comment type="similarity">
    <text evidence="2">Belongs to the plexin family.</text>
</comment>
<dbReference type="OrthoDB" id="125363at2759"/>
<keyword evidence="6" id="KW-0732">Signal</keyword>
<dbReference type="PROSITE" id="PS50018">
    <property type="entry name" value="RAS_GTPASE_ACTIV_2"/>
    <property type="match status" value="1"/>
</dbReference>
<dbReference type="Gene3D" id="2.130.10.10">
    <property type="entry name" value="YVTN repeat-like/Quinoprotein amine dehydrogenase"/>
    <property type="match status" value="1"/>
</dbReference>
<dbReference type="InterPro" id="IPR046800">
    <property type="entry name" value="Plexin_RBD"/>
</dbReference>
<keyword evidence="9" id="KW-0524">Neurogenesis</keyword>
<evidence type="ECO:0000259" key="18">
    <source>
        <dbReference type="PROSITE" id="PS51004"/>
    </source>
</evidence>
<dbReference type="InParanoid" id="A0A6P8ZP13"/>
<dbReference type="GO" id="GO:0005886">
    <property type="term" value="C:plasma membrane"/>
    <property type="evidence" value="ECO:0007669"/>
    <property type="project" value="UniProtKB-SubCell"/>
</dbReference>
<dbReference type="GO" id="GO:0017154">
    <property type="term" value="F:semaphorin receptor activity"/>
    <property type="evidence" value="ECO:0007669"/>
    <property type="project" value="InterPro"/>
</dbReference>
<evidence type="ECO:0000256" key="16">
    <source>
        <dbReference type="SAM" id="Phobius"/>
    </source>
</evidence>
<dbReference type="GO" id="GO:0008045">
    <property type="term" value="P:motor neuron axon guidance"/>
    <property type="evidence" value="ECO:0007669"/>
    <property type="project" value="TreeGrafter"/>
</dbReference>
<dbReference type="Pfam" id="PF08337">
    <property type="entry name" value="Plexin_cytopl"/>
    <property type="match status" value="1"/>
</dbReference>
<evidence type="ECO:0000256" key="2">
    <source>
        <dbReference type="ARBA" id="ARBA00010297"/>
    </source>
</evidence>
<evidence type="ECO:0000256" key="3">
    <source>
        <dbReference type="ARBA" id="ARBA00022473"/>
    </source>
</evidence>
<keyword evidence="4" id="KW-1003">Cell membrane</keyword>
<evidence type="ECO:0000256" key="10">
    <source>
        <dbReference type="ARBA" id="ARBA00022989"/>
    </source>
</evidence>
<dbReference type="InterPro" id="IPR031148">
    <property type="entry name" value="Plexin"/>
</dbReference>
<dbReference type="GO" id="GO:0008360">
    <property type="term" value="P:regulation of cell shape"/>
    <property type="evidence" value="ECO:0007669"/>
    <property type="project" value="TreeGrafter"/>
</dbReference>
<evidence type="ECO:0000256" key="4">
    <source>
        <dbReference type="ARBA" id="ARBA00022475"/>
    </source>
</evidence>
<dbReference type="CTD" id="43766"/>
<dbReference type="SUPFAM" id="SSF103575">
    <property type="entry name" value="Plexin repeat"/>
    <property type="match status" value="1"/>
</dbReference>
<comment type="caution">
    <text evidence="15">Lacks conserved residue(s) required for the propagation of feature annotation.</text>
</comment>
<dbReference type="FunFam" id="2.60.40.10:FF:001973">
    <property type="entry name" value="Plexin A4, B"/>
    <property type="match status" value="1"/>
</dbReference>
<evidence type="ECO:0000256" key="12">
    <source>
        <dbReference type="ARBA" id="ARBA00023157"/>
    </source>
</evidence>
<evidence type="ECO:0000256" key="6">
    <source>
        <dbReference type="ARBA" id="ARBA00022729"/>
    </source>
</evidence>
<dbReference type="FunFam" id="2.60.40.10:FF:000203">
    <property type="entry name" value="Plexin B2"/>
    <property type="match status" value="1"/>
</dbReference>
<proteinExistence type="inferred from homology"/>
<keyword evidence="8" id="KW-0221">Differentiation</keyword>
<keyword evidence="7" id="KW-0677">Repeat</keyword>
<dbReference type="Pfam" id="PF01403">
    <property type="entry name" value="Sema"/>
    <property type="match status" value="1"/>
</dbReference>
<dbReference type="CDD" id="cd00603">
    <property type="entry name" value="IPT_PCSR"/>
    <property type="match status" value="1"/>
</dbReference>
<dbReference type="CDD" id="cd11236">
    <property type="entry name" value="Sema_plexin_like"/>
    <property type="match status" value="1"/>
</dbReference>
<reference evidence="20" key="1">
    <citation type="submission" date="2025-08" db="UniProtKB">
        <authorList>
            <consortium name="RefSeq"/>
        </authorList>
    </citation>
    <scope>IDENTIFICATION</scope>
    <source>
        <tissue evidence="20">Total insect</tissue>
    </source>
</reference>
<evidence type="ECO:0000313" key="19">
    <source>
        <dbReference type="Proteomes" id="UP000515158"/>
    </source>
</evidence>
<dbReference type="InterPro" id="IPR001627">
    <property type="entry name" value="Semap_dom"/>
</dbReference>
<protein>
    <submittedName>
        <fullName evidence="20">Plexin-B isoform X1</fullName>
    </submittedName>
</protein>
<feature type="domain" description="Sema" evidence="18">
    <location>
        <begin position="1"/>
        <end position="453"/>
    </location>
</feature>
<evidence type="ECO:0000256" key="11">
    <source>
        <dbReference type="ARBA" id="ARBA00023136"/>
    </source>
</evidence>
<dbReference type="GeneID" id="117646466"/>
<keyword evidence="14" id="KW-0325">Glycoprotein</keyword>
<dbReference type="GO" id="GO:0097374">
    <property type="term" value="P:sensory neuron axon guidance"/>
    <property type="evidence" value="ECO:0007669"/>
    <property type="project" value="TreeGrafter"/>
</dbReference>
<keyword evidence="3" id="KW-0217">Developmental protein</keyword>
<dbReference type="InterPro" id="IPR036352">
    <property type="entry name" value="Semap_dom_sf"/>
</dbReference>
<accession>A0A6P8ZP13</accession>
<dbReference type="InterPro" id="IPR014756">
    <property type="entry name" value="Ig_E-set"/>
</dbReference>
<dbReference type="Pfam" id="PF01833">
    <property type="entry name" value="TIG"/>
    <property type="match status" value="4"/>
</dbReference>
<dbReference type="RefSeq" id="XP_034243304.1">
    <property type="nucleotide sequence ID" value="XM_034387413.1"/>
</dbReference>
<dbReference type="GO" id="GO:0050772">
    <property type="term" value="P:positive regulation of axonogenesis"/>
    <property type="evidence" value="ECO:0007669"/>
    <property type="project" value="TreeGrafter"/>
</dbReference>
<dbReference type="SUPFAM" id="SSF81296">
    <property type="entry name" value="E set domains"/>
    <property type="match status" value="4"/>
</dbReference>
<dbReference type="PANTHER" id="PTHR22625:SF44">
    <property type="entry name" value="PLEXIN-B"/>
    <property type="match status" value="1"/>
</dbReference>
<comment type="subcellular location">
    <subcellularLocation>
        <location evidence="1">Cell membrane</location>
        <topology evidence="1">Single-pass type I membrane protein</topology>
    </subcellularLocation>
</comment>
<dbReference type="Pfam" id="PF01437">
    <property type="entry name" value="PSI"/>
    <property type="match status" value="2"/>
</dbReference>
<dbReference type="FunFam" id="2.60.40.10:FF:000071">
    <property type="entry name" value="Plexin A2"/>
    <property type="match status" value="1"/>
</dbReference>
<evidence type="ECO:0000256" key="5">
    <source>
        <dbReference type="ARBA" id="ARBA00022692"/>
    </source>
</evidence>